<dbReference type="Pfam" id="PF06985">
    <property type="entry name" value="HET"/>
    <property type="match status" value="1"/>
</dbReference>
<comment type="caution">
    <text evidence="3">The sequence shown here is derived from an EMBL/GenBank/DDBJ whole genome shotgun (WGS) entry which is preliminary data.</text>
</comment>
<sequence length="839" mass="94555">MDETLRSSRGGGSPVPRFEDIRRRLLSGALCAIFAEHIWPMDHVYFVLFYISLRIRRSKEAIVLLAALIFGDHLLDPREMECLITVSALAVGYVVTLTTLRVSAIACSILLRWRSLHIALTAVTGFNIITWRLPPSVSLRLQEMQGRCLIWCLNLAFRGWVRSSEITFPSWFFRLFAAFKQWTLRLSGVPPMEQLPDFEYGDVHMNGPHQIRLLRLQRRVPFREIEAQLVAADMDHPGTYDCISYVWGPETELTDAIRLNNKRFRVRANVHQILSRQASYWRSKSIWIDGICVNQGDKADKTSQVCLMTDIYARATRVFLCLGNPPNASLGVLVLYWMRLMRRYTQSGTHLRYMSQFRALKRDVDVLDVAWQEFASLFHHTWFQRVWIVQELALARSAIVSYGRCWFSWDLFVDDMVAAALGGFSMVDPDKLGSYKYPSAARNALRLRALRELLRLGSAPPLSEALVALGAWRAGLPRDKLFALFGLTDDAESLKTFIDYEKGDQEILCDIAGYFAKKQDPLLDVLYFAGVGWGETARNPNLNGLPSWAPDWTTPRIPASLADRNPSNKSTHYSSTVQQPPQLTLVGESLVLKSQGILLDTLEHAGPATDFHFGDEQANKVLNAAVPWLETYESFCRSWAPDPYHNGDARSNAISKMLVGDRTDLSRPAPLEYNNNLEHLKALFRAAGAVARAYPGKGASTSDWQKERLEDDHPIIKSWDQELGKVMDAPWIFGNPSFPRRVYATAKGYLVGAPSGSAPGDIVVAIFGARVPFVLRPILLEEARRQAPSCQLISDEVYTQVKSEGYEFVYSLVGECYVHGMMDGEGLKPGDDGDSFLIV</sequence>
<feature type="domain" description="Heterokaryon incompatibility" evidence="2">
    <location>
        <begin position="240"/>
        <end position="391"/>
    </location>
</feature>
<accession>A0AAJ0HJD9</accession>
<name>A0AAJ0HJD9_9PEZI</name>
<gene>
    <name evidence="3" type="ORF">B0T25DRAFT_545398</name>
</gene>
<dbReference type="InterPro" id="IPR052895">
    <property type="entry name" value="HetReg/Transcr_Mod"/>
</dbReference>
<reference evidence="3" key="1">
    <citation type="journal article" date="2023" name="Mol. Phylogenet. Evol.">
        <title>Genome-scale phylogeny and comparative genomics of the fungal order Sordariales.</title>
        <authorList>
            <person name="Hensen N."/>
            <person name="Bonometti L."/>
            <person name="Westerberg I."/>
            <person name="Brannstrom I.O."/>
            <person name="Guillou S."/>
            <person name="Cros-Aarteil S."/>
            <person name="Calhoun S."/>
            <person name="Haridas S."/>
            <person name="Kuo A."/>
            <person name="Mondo S."/>
            <person name="Pangilinan J."/>
            <person name="Riley R."/>
            <person name="LaButti K."/>
            <person name="Andreopoulos B."/>
            <person name="Lipzen A."/>
            <person name="Chen C."/>
            <person name="Yan M."/>
            <person name="Daum C."/>
            <person name="Ng V."/>
            <person name="Clum A."/>
            <person name="Steindorff A."/>
            <person name="Ohm R.A."/>
            <person name="Martin F."/>
            <person name="Silar P."/>
            <person name="Natvig D.O."/>
            <person name="Lalanne C."/>
            <person name="Gautier V."/>
            <person name="Ament-Velasquez S.L."/>
            <person name="Kruys A."/>
            <person name="Hutchinson M.I."/>
            <person name="Powell A.J."/>
            <person name="Barry K."/>
            <person name="Miller A.N."/>
            <person name="Grigoriev I.V."/>
            <person name="Debuchy R."/>
            <person name="Gladieux P."/>
            <person name="Hiltunen Thoren M."/>
            <person name="Johannesson H."/>
        </authorList>
    </citation>
    <scope>NUCLEOTIDE SEQUENCE</scope>
    <source>
        <strain evidence="3">CBS 955.72</strain>
    </source>
</reference>
<feature type="compositionally biased region" description="Polar residues" evidence="1">
    <location>
        <begin position="565"/>
        <end position="578"/>
    </location>
</feature>
<proteinExistence type="predicted"/>
<evidence type="ECO:0000313" key="3">
    <source>
        <dbReference type="EMBL" id="KAK3353803.1"/>
    </source>
</evidence>
<dbReference type="Pfam" id="PF26639">
    <property type="entry name" value="Het-6_barrel"/>
    <property type="match status" value="1"/>
</dbReference>
<evidence type="ECO:0000259" key="2">
    <source>
        <dbReference type="Pfam" id="PF06985"/>
    </source>
</evidence>
<dbReference type="AlphaFoldDB" id="A0AAJ0HJD9"/>
<dbReference type="InterPro" id="IPR010730">
    <property type="entry name" value="HET"/>
</dbReference>
<dbReference type="Proteomes" id="UP001275084">
    <property type="component" value="Unassembled WGS sequence"/>
</dbReference>
<dbReference type="EMBL" id="JAUIQD010000004">
    <property type="protein sequence ID" value="KAK3353803.1"/>
    <property type="molecule type" value="Genomic_DNA"/>
</dbReference>
<protein>
    <submittedName>
        <fullName evidence="3">Heterokaryon incompatibility protein-domain-containing protein</fullName>
    </submittedName>
</protein>
<evidence type="ECO:0000313" key="4">
    <source>
        <dbReference type="Proteomes" id="UP001275084"/>
    </source>
</evidence>
<dbReference type="PANTHER" id="PTHR24148">
    <property type="entry name" value="ANKYRIN REPEAT DOMAIN-CONTAINING PROTEIN 39 HOMOLOG-RELATED"/>
    <property type="match status" value="1"/>
</dbReference>
<dbReference type="PANTHER" id="PTHR24148:SF64">
    <property type="entry name" value="HETEROKARYON INCOMPATIBILITY DOMAIN-CONTAINING PROTEIN"/>
    <property type="match status" value="1"/>
</dbReference>
<keyword evidence="4" id="KW-1185">Reference proteome</keyword>
<organism evidence="3 4">
    <name type="scientific">Lasiosphaeria hispida</name>
    <dbReference type="NCBI Taxonomy" id="260671"/>
    <lineage>
        <taxon>Eukaryota</taxon>
        <taxon>Fungi</taxon>
        <taxon>Dikarya</taxon>
        <taxon>Ascomycota</taxon>
        <taxon>Pezizomycotina</taxon>
        <taxon>Sordariomycetes</taxon>
        <taxon>Sordariomycetidae</taxon>
        <taxon>Sordariales</taxon>
        <taxon>Lasiosphaeriaceae</taxon>
        <taxon>Lasiosphaeria</taxon>
    </lineage>
</organism>
<feature type="region of interest" description="Disordered" evidence="1">
    <location>
        <begin position="559"/>
        <end position="578"/>
    </location>
</feature>
<evidence type="ECO:0000256" key="1">
    <source>
        <dbReference type="SAM" id="MobiDB-lite"/>
    </source>
</evidence>
<reference evidence="3" key="2">
    <citation type="submission" date="2023-06" db="EMBL/GenBank/DDBJ databases">
        <authorList>
            <consortium name="Lawrence Berkeley National Laboratory"/>
            <person name="Haridas S."/>
            <person name="Hensen N."/>
            <person name="Bonometti L."/>
            <person name="Westerberg I."/>
            <person name="Brannstrom I.O."/>
            <person name="Guillou S."/>
            <person name="Cros-Aarteil S."/>
            <person name="Calhoun S."/>
            <person name="Kuo A."/>
            <person name="Mondo S."/>
            <person name="Pangilinan J."/>
            <person name="Riley R."/>
            <person name="Labutti K."/>
            <person name="Andreopoulos B."/>
            <person name="Lipzen A."/>
            <person name="Chen C."/>
            <person name="Yanf M."/>
            <person name="Daum C."/>
            <person name="Ng V."/>
            <person name="Clum A."/>
            <person name="Steindorff A."/>
            <person name="Ohm R."/>
            <person name="Martin F."/>
            <person name="Silar P."/>
            <person name="Natvig D."/>
            <person name="Lalanne C."/>
            <person name="Gautier V."/>
            <person name="Ament-Velasquez S.L."/>
            <person name="Kruys A."/>
            <person name="Hutchinson M.I."/>
            <person name="Powell A.J."/>
            <person name="Barry K."/>
            <person name="Miller A.N."/>
            <person name="Grigoriev I.V."/>
            <person name="Debuchy R."/>
            <person name="Gladieux P."/>
            <person name="Thoren M.H."/>
            <person name="Johannesson H."/>
        </authorList>
    </citation>
    <scope>NUCLEOTIDE SEQUENCE</scope>
    <source>
        <strain evidence="3">CBS 955.72</strain>
    </source>
</reference>